<dbReference type="InterPro" id="IPR028307">
    <property type="entry name" value="Lin-54_fam"/>
</dbReference>
<dbReference type="PANTHER" id="PTHR12446:SF34">
    <property type="entry name" value="PROTEIN LIN-54 HOMOLOG"/>
    <property type="match status" value="1"/>
</dbReference>
<keyword evidence="7" id="KW-1185">Reference proteome</keyword>
<dbReference type="Pfam" id="PF03638">
    <property type="entry name" value="TCR"/>
    <property type="match status" value="2"/>
</dbReference>
<evidence type="ECO:0000259" key="5">
    <source>
        <dbReference type="PROSITE" id="PS51634"/>
    </source>
</evidence>
<gene>
    <name evidence="6" type="ORF">THRCLA_04654</name>
</gene>
<dbReference type="PROSITE" id="PS51634">
    <property type="entry name" value="CRC"/>
    <property type="match status" value="1"/>
</dbReference>
<feature type="domain" description="CRC" evidence="5">
    <location>
        <begin position="80"/>
        <end position="193"/>
    </location>
</feature>
<dbReference type="Proteomes" id="UP000243217">
    <property type="component" value="Unassembled WGS sequence"/>
</dbReference>
<comment type="similarity">
    <text evidence="2">Belongs to the lin-54 family.</text>
</comment>
<dbReference type="SMART" id="SM01114">
    <property type="entry name" value="CXC"/>
    <property type="match status" value="2"/>
</dbReference>
<evidence type="ECO:0000256" key="2">
    <source>
        <dbReference type="ARBA" id="ARBA00007267"/>
    </source>
</evidence>
<feature type="region of interest" description="Disordered" evidence="4">
    <location>
        <begin position="306"/>
        <end position="325"/>
    </location>
</feature>
<evidence type="ECO:0000313" key="6">
    <source>
        <dbReference type="EMBL" id="OQS03027.1"/>
    </source>
</evidence>
<accession>A0A1V9ZYF0</accession>
<dbReference type="InterPro" id="IPR005172">
    <property type="entry name" value="CRC"/>
</dbReference>
<comment type="caution">
    <text evidence="6">The sequence shown here is derived from an EMBL/GenBank/DDBJ whole genome shotgun (WGS) entry which is preliminary data.</text>
</comment>
<name>A0A1V9ZYF0_9STRA</name>
<dbReference type="OrthoDB" id="6283463at2759"/>
<protein>
    <recommendedName>
        <fullName evidence="5">CRC domain-containing protein</fullName>
    </recommendedName>
</protein>
<dbReference type="STRING" id="74557.A0A1V9ZYF0"/>
<dbReference type="EMBL" id="JNBS01001037">
    <property type="protein sequence ID" value="OQS03027.1"/>
    <property type="molecule type" value="Genomic_DNA"/>
</dbReference>
<dbReference type="GO" id="GO:0006355">
    <property type="term" value="P:regulation of DNA-templated transcription"/>
    <property type="evidence" value="ECO:0007669"/>
    <property type="project" value="TreeGrafter"/>
</dbReference>
<dbReference type="PANTHER" id="PTHR12446">
    <property type="entry name" value="TESMIN/TSO1-RELATED"/>
    <property type="match status" value="1"/>
</dbReference>
<organism evidence="6 7">
    <name type="scientific">Thraustotheca clavata</name>
    <dbReference type="NCBI Taxonomy" id="74557"/>
    <lineage>
        <taxon>Eukaryota</taxon>
        <taxon>Sar</taxon>
        <taxon>Stramenopiles</taxon>
        <taxon>Oomycota</taxon>
        <taxon>Saprolegniomycetes</taxon>
        <taxon>Saprolegniales</taxon>
        <taxon>Achlyaceae</taxon>
        <taxon>Thraustotheca</taxon>
    </lineage>
</organism>
<keyword evidence="3" id="KW-0539">Nucleus</keyword>
<evidence type="ECO:0000256" key="4">
    <source>
        <dbReference type="SAM" id="MobiDB-lite"/>
    </source>
</evidence>
<evidence type="ECO:0000256" key="1">
    <source>
        <dbReference type="ARBA" id="ARBA00004123"/>
    </source>
</evidence>
<evidence type="ECO:0000256" key="3">
    <source>
        <dbReference type="ARBA" id="ARBA00023242"/>
    </source>
</evidence>
<reference evidence="6 7" key="1">
    <citation type="journal article" date="2014" name="Genome Biol. Evol.">
        <title>The secreted proteins of Achlya hypogyna and Thraustotheca clavata identify the ancestral oomycete secretome and reveal gene acquisitions by horizontal gene transfer.</title>
        <authorList>
            <person name="Misner I."/>
            <person name="Blouin N."/>
            <person name="Leonard G."/>
            <person name="Richards T.A."/>
            <person name="Lane C.E."/>
        </authorList>
    </citation>
    <scope>NUCLEOTIDE SEQUENCE [LARGE SCALE GENOMIC DNA]</scope>
    <source>
        <strain evidence="6 7">ATCC 34112</strain>
    </source>
</reference>
<proteinExistence type="inferred from homology"/>
<comment type="subcellular location">
    <subcellularLocation>
        <location evidence="1">Nucleus</location>
    </subcellularLocation>
</comment>
<dbReference type="AlphaFoldDB" id="A0A1V9ZYF0"/>
<dbReference type="GO" id="GO:0005634">
    <property type="term" value="C:nucleus"/>
    <property type="evidence" value="ECO:0007669"/>
    <property type="project" value="UniProtKB-SubCell"/>
</dbReference>
<sequence>MSGGKMKPALELLLERERESIKQRQEMEDMMKHSKLLRSISTVRTAKDASLDDIAPKRARKDISTCCEPPTEAVEKPVLPKKTCNCKKSNCLKLYCECFQQGSLCGDDCNCQGCHNNINFESQRQRAIRVVLERNPVAFLPKVSKGSTVSTTKYFRGCRCRRSGCQKKYCECYQAGVKCGTLCRCQMCKNHCADGTHTHPPDENNQEQPKLASVQPVLPVPDRRFHLPLVTMGVPILPGSHRPLPAPTKRKLPSPVAAPVRIAPPVQSNAQSRLYPLQVSMASESSLHKICNSLVLATCNDNSQEEVNATSPHASPATSISSSYHGVQSPSADVLWCTENLSESPLEAIDRRSELHEKAVLQEFSVWLRNIATASVNHILNKPPN</sequence>
<evidence type="ECO:0000313" key="7">
    <source>
        <dbReference type="Proteomes" id="UP000243217"/>
    </source>
</evidence>
<dbReference type="InterPro" id="IPR033467">
    <property type="entry name" value="Tesmin/TSO1-like_CXC"/>
</dbReference>